<keyword evidence="2" id="KW-0560">Oxidoreductase</keyword>
<comment type="caution">
    <text evidence="2">The sequence shown here is derived from an EMBL/GenBank/DDBJ whole genome shotgun (WGS) entry which is preliminary data.</text>
</comment>
<dbReference type="PANTHER" id="PTHR33099">
    <property type="entry name" value="FE2OG DIOXYGENASE DOMAIN-CONTAINING PROTEIN"/>
    <property type="match status" value="1"/>
</dbReference>
<dbReference type="InterPro" id="IPR005123">
    <property type="entry name" value="Oxoglu/Fe-dep_dioxygenase_dom"/>
</dbReference>
<dbReference type="Pfam" id="PF13640">
    <property type="entry name" value="2OG-FeII_Oxy_3"/>
    <property type="match status" value="1"/>
</dbReference>
<reference evidence="2 3" key="1">
    <citation type="submission" date="2023-08" db="EMBL/GenBank/DDBJ databases">
        <title>The draft genome sequence of Paracraurococcus sp. LOR1-02.</title>
        <authorList>
            <person name="Kingkaew E."/>
            <person name="Tanasupawat S."/>
        </authorList>
    </citation>
    <scope>NUCLEOTIDE SEQUENCE [LARGE SCALE GENOMIC DNA]</scope>
    <source>
        <strain evidence="2 3">LOR1-02</strain>
    </source>
</reference>
<protein>
    <submittedName>
        <fullName evidence="2">2OG-Fe(II) oxygenase</fullName>
        <ecNumber evidence="2">1.14.11.-</ecNumber>
    </submittedName>
</protein>
<dbReference type="Gene3D" id="2.60.120.620">
    <property type="entry name" value="q2cbj1_9rhob like domain"/>
    <property type="match status" value="1"/>
</dbReference>
<evidence type="ECO:0000313" key="3">
    <source>
        <dbReference type="Proteomes" id="UP001243009"/>
    </source>
</evidence>
<dbReference type="GO" id="GO:0016491">
    <property type="term" value="F:oxidoreductase activity"/>
    <property type="evidence" value="ECO:0007669"/>
    <property type="project" value="UniProtKB-KW"/>
</dbReference>
<dbReference type="RefSeq" id="WP_305108898.1">
    <property type="nucleotide sequence ID" value="NZ_JAUTWS010000157.1"/>
</dbReference>
<dbReference type="EMBL" id="JAUTWS010000157">
    <property type="protein sequence ID" value="MDO9714056.1"/>
    <property type="molecule type" value="Genomic_DNA"/>
</dbReference>
<dbReference type="PANTHER" id="PTHR33099:SF7">
    <property type="entry name" value="MYND-TYPE DOMAIN-CONTAINING PROTEIN"/>
    <property type="match status" value="1"/>
</dbReference>
<gene>
    <name evidence="2" type="ORF">Q7A36_37490</name>
</gene>
<organism evidence="2 3">
    <name type="scientific">Paracraurococcus lichenis</name>
    <dbReference type="NCBI Taxonomy" id="3064888"/>
    <lineage>
        <taxon>Bacteria</taxon>
        <taxon>Pseudomonadati</taxon>
        <taxon>Pseudomonadota</taxon>
        <taxon>Alphaproteobacteria</taxon>
        <taxon>Acetobacterales</taxon>
        <taxon>Roseomonadaceae</taxon>
        <taxon>Paracraurococcus</taxon>
    </lineage>
</organism>
<dbReference type="Proteomes" id="UP001243009">
    <property type="component" value="Unassembled WGS sequence"/>
</dbReference>
<proteinExistence type="predicted"/>
<sequence length="760" mass="82518">MTWSADDLAALLATVRRPGDFFAAGTAELLSPRLEVDGVGIVALPLLPAQAIALAAAADPAPYGRGTETLVDPSVRHCRQLGPDQVQIGGRHWPRLIEDIVRRAAAGLGVDGPVSAEFYKLLLYEPGGFFVGHRDTEKAPGMFATLVLGLPADAAGGDLVVRHRGREVRLSLRPEDPAEVAFAAFYADCVHEVLPVTEGYRLTLVYNLLRQARGRPPQPPDYTAEQASAAALLRRWCDGKRSAEDNTPEKLVYPLEHAYTPAELGFAALKGADAAVATVLDTAARDAGCELYLALLTVEESGAAEYAETYRRRRRWGEEDEFEAGEVFDRSMTLSDWRRRDGDVPALGEIPVEAGEFVPLNACDALTPDEEHFHEATGNEGASFERTYRRAALVLWPSERIFAVLSQAGLQVTLPYLGNLVERWAAAGRDQQSRLRREAEDLAGHMIARWPSRDRFSRSDDTPGDTARMLDLLTRLGDAGLIARLLTEVTAGGNYRKADNTAILAALRGLPQRQAAALVERIVTGTAVSAFAACADLLARIATAWEQDQSAAALSGAAVRLTEALPGGHTRSAPDEPRRPEARVGPAAVADLVTALMTIKPSLAERAVDLMLASPRLYGADTVLVPAARRMVIHGSLQTGTAAERLRMACVAHLRTRVAEPLEPPADWRRESALPCRCRACADLSRFLADPAQRSWVLKAAEAERSHVEDSIRQAGADLDTATDRRGRPYSLVCAKNQASYERRATQRRQDLEDLAHFAG</sequence>
<accession>A0ABT9EDB3</accession>
<name>A0ABT9EDB3_9PROT</name>
<dbReference type="InterPro" id="IPR044862">
    <property type="entry name" value="Pro_4_hyd_alph_FE2OG_OXY"/>
</dbReference>
<evidence type="ECO:0000259" key="1">
    <source>
        <dbReference type="PROSITE" id="PS51471"/>
    </source>
</evidence>
<dbReference type="EC" id="1.14.11.-" evidence="2"/>
<dbReference type="PROSITE" id="PS51471">
    <property type="entry name" value="FE2OG_OXY"/>
    <property type="match status" value="1"/>
</dbReference>
<keyword evidence="3" id="KW-1185">Reference proteome</keyword>
<evidence type="ECO:0000313" key="2">
    <source>
        <dbReference type="EMBL" id="MDO9714056.1"/>
    </source>
</evidence>
<feature type="domain" description="Fe2OG dioxygenase" evidence="1">
    <location>
        <begin position="115"/>
        <end position="216"/>
    </location>
</feature>